<dbReference type="SUPFAM" id="SSF53335">
    <property type="entry name" value="S-adenosyl-L-methionine-dependent methyltransferases"/>
    <property type="match status" value="1"/>
</dbReference>
<proteinExistence type="predicted"/>
<dbReference type="AlphaFoldDB" id="A0A382X3I1"/>
<dbReference type="EMBL" id="UINC01164209">
    <property type="protein sequence ID" value="SVD64938.1"/>
    <property type="molecule type" value="Genomic_DNA"/>
</dbReference>
<accession>A0A382X3I1</accession>
<dbReference type="InterPro" id="IPR029063">
    <property type="entry name" value="SAM-dependent_MTases_sf"/>
</dbReference>
<evidence type="ECO:0000313" key="1">
    <source>
        <dbReference type="EMBL" id="SVD64938.1"/>
    </source>
</evidence>
<feature type="non-terminal residue" evidence="1">
    <location>
        <position position="97"/>
    </location>
</feature>
<protein>
    <recommendedName>
        <fullName evidence="2">Methyltransferase FkbM domain-containing protein</fullName>
    </recommendedName>
</protein>
<reference evidence="1" key="1">
    <citation type="submission" date="2018-05" db="EMBL/GenBank/DDBJ databases">
        <authorList>
            <person name="Lanie J.A."/>
            <person name="Ng W.-L."/>
            <person name="Kazmierczak K.M."/>
            <person name="Andrzejewski T.M."/>
            <person name="Davidsen T.M."/>
            <person name="Wayne K.J."/>
            <person name="Tettelin H."/>
            <person name="Glass J.I."/>
            <person name="Rusch D."/>
            <person name="Podicherti R."/>
            <person name="Tsui H.-C.T."/>
            <person name="Winkler M.E."/>
        </authorList>
    </citation>
    <scope>NUCLEOTIDE SEQUENCE</scope>
</reference>
<sequence length="97" mass="10940">MVPNARTIVDVGMNIGMNTIEYATWAEEVKSFEPVKQTFDMAQLNIELAKEQKEFLKAWWPNASLLQRADIETHNCGLGDRPGSFEIQIKKNNAGSN</sequence>
<dbReference type="Gene3D" id="3.40.50.150">
    <property type="entry name" value="Vaccinia Virus protein VP39"/>
    <property type="match status" value="1"/>
</dbReference>
<name>A0A382X3I1_9ZZZZ</name>
<evidence type="ECO:0008006" key="2">
    <source>
        <dbReference type="Google" id="ProtNLM"/>
    </source>
</evidence>
<gene>
    <name evidence="1" type="ORF">METZ01_LOCUS417792</name>
</gene>
<organism evidence="1">
    <name type="scientific">marine metagenome</name>
    <dbReference type="NCBI Taxonomy" id="408172"/>
    <lineage>
        <taxon>unclassified sequences</taxon>
        <taxon>metagenomes</taxon>
        <taxon>ecological metagenomes</taxon>
    </lineage>
</organism>